<gene>
    <name evidence="2" type="ORF">UFOPK1856_00406</name>
</gene>
<feature type="compositionally biased region" description="Low complexity" evidence="1">
    <location>
        <begin position="36"/>
        <end position="46"/>
    </location>
</feature>
<name>A0A6J6HHV1_9ZZZZ</name>
<evidence type="ECO:0000256" key="1">
    <source>
        <dbReference type="SAM" id="MobiDB-lite"/>
    </source>
</evidence>
<reference evidence="2" key="1">
    <citation type="submission" date="2020-05" db="EMBL/GenBank/DDBJ databases">
        <authorList>
            <person name="Chiriac C."/>
            <person name="Salcher M."/>
            <person name="Ghai R."/>
            <person name="Kavagutti S V."/>
        </authorList>
    </citation>
    <scope>NUCLEOTIDE SEQUENCE</scope>
</reference>
<protein>
    <submittedName>
        <fullName evidence="2">Unannotated protein</fullName>
    </submittedName>
</protein>
<feature type="region of interest" description="Disordered" evidence="1">
    <location>
        <begin position="32"/>
        <end position="63"/>
    </location>
</feature>
<dbReference type="EMBL" id="CAEZUV010000040">
    <property type="protein sequence ID" value="CAB4610664.1"/>
    <property type="molecule type" value="Genomic_DNA"/>
</dbReference>
<evidence type="ECO:0000313" key="2">
    <source>
        <dbReference type="EMBL" id="CAB4610664.1"/>
    </source>
</evidence>
<organism evidence="2">
    <name type="scientific">freshwater metagenome</name>
    <dbReference type="NCBI Taxonomy" id="449393"/>
    <lineage>
        <taxon>unclassified sequences</taxon>
        <taxon>metagenomes</taxon>
        <taxon>ecological metagenomes</taxon>
    </lineage>
</organism>
<accession>A0A6J6HHV1</accession>
<sequence>MVSAYNHAPSSSRSSRVTPVIVAYLSPIDCTDSATRRGSSRSSSSGLPVSILQKSQRRVQRSPPIRNVASLSSQHSKILGHAASWQTVCRPSLLTSERRRVYSGPIFARVLIHSGLRSIGVSVLRASIRSNLRPSGAIVMRSPS</sequence>
<dbReference type="AlphaFoldDB" id="A0A6J6HHV1"/>
<proteinExistence type="predicted"/>